<dbReference type="Pfam" id="PF20043">
    <property type="entry name" value="DUF6445"/>
    <property type="match status" value="1"/>
</dbReference>
<dbReference type="InterPro" id="IPR045617">
    <property type="entry name" value="DUF6445"/>
</dbReference>
<evidence type="ECO:0000313" key="2">
    <source>
        <dbReference type="Proteomes" id="UP001157134"/>
    </source>
</evidence>
<sequence>MAERLSLPNGIEMTIEHVGIEQTPIVIIDNFPIQPAQPMSIDGFSPDEHSYYPGLRKILPKDYVIKTLQSVYMALYDIYQIPKHKQLKVLDTYYSMITKQEHELSLLQRLPHFDSTHDHYFALLHYLNENSHGGTGLFRHKATNFESITAQRIDEYLALCQAEIDQQGEPKQGYPNESTNQFECYHRIAYRPNRVAIYPGKLLHSTLVNPQTDISNQLQEARLTSNIFIEFK</sequence>
<dbReference type="RefSeq" id="WP_284300195.1">
    <property type="nucleotide sequence ID" value="NZ_BSSV01000007.1"/>
</dbReference>
<name>A0ABQ6HFQ2_9GAMM</name>
<accession>A0ABQ6HFQ2</accession>
<gene>
    <name evidence="1" type="ORF">tloyanaT_30570</name>
</gene>
<dbReference type="EMBL" id="BSSV01000007">
    <property type="protein sequence ID" value="GLX86804.1"/>
    <property type="molecule type" value="Genomic_DNA"/>
</dbReference>
<protein>
    <submittedName>
        <fullName evidence="1">Uncharacterized protein</fullName>
    </submittedName>
</protein>
<evidence type="ECO:0000313" key="1">
    <source>
        <dbReference type="EMBL" id="GLX86804.1"/>
    </source>
</evidence>
<keyword evidence="2" id="KW-1185">Reference proteome</keyword>
<reference evidence="1 2" key="1">
    <citation type="submission" date="2023-03" db="EMBL/GenBank/DDBJ databases">
        <title>Thalassotalea loyana LMG 22536T draft genome sequence.</title>
        <authorList>
            <person name="Sawabe T."/>
        </authorList>
    </citation>
    <scope>NUCLEOTIDE SEQUENCE [LARGE SCALE GENOMIC DNA]</scope>
    <source>
        <strain evidence="1 2">LMG 22536</strain>
    </source>
</reference>
<proteinExistence type="predicted"/>
<comment type="caution">
    <text evidence="1">The sequence shown here is derived from an EMBL/GenBank/DDBJ whole genome shotgun (WGS) entry which is preliminary data.</text>
</comment>
<organism evidence="1 2">
    <name type="scientific">Thalassotalea loyana</name>
    <dbReference type="NCBI Taxonomy" id="280483"/>
    <lineage>
        <taxon>Bacteria</taxon>
        <taxon>Pseudomonadati</taxon>
        <taxon>Pseudomonadota</taxon>
        <taxon>Gammaproteobacteria</taxon>
        <taxon>Alteromonadales</taxon>
        <taxon>Colwelliaceae</taxon>
        <taxon>Thalassotalea</taxon>
    </lineage>
</organism>
<dbReference type="Proteomes" id="UP001157134">
    <property type="component" value="Unassembled WGS sequence"/>
</dbReference>